<comment type="subcellular location">
    <subcellularLocation>
        <location evidence="1">Cell membrane</location>
        <topology evidence="1">Multi-pass membrane protein</topology>
    </subcellularLocation>
</comment>
<dbReference type="Proteomes" id="UP000028030">
    <property type="component" value="Unassembled WGS sequence"/>
</dbReference>
<dbReference type="AlphaFoldDB" id="A0A081QB77"/>
<dbReference type="PROSITE" id="PS51103">
    <property type="entry name" value="PTS_EIIC_TYPE_1"/>
    <property type="match status" value="1"/>
</dbReference>
<evidence type="ECO:0000256" key="11">
    <source>
        <dbReference type="ARBA" id="ARBA00023136"/>
    </source>
</evidence>
<evidence type="ECO:0000256" key="13">
    <source>
        <dbReference type="SAM" id="Phobius"/>
    </source>
</evidence>
<dbReference type="PANTHER" id="PTHR30175:SF7">
    <property type="entry name" value="NEGATIVE REGULATOR OF SACY ACTIVITY"/>
    <property type="match status" value="1"/>
</dbReference>
<proteinExistence type="inferred from homology"/>
<feature type="transmembrane region" description="Helical" evidence="13">
    <location>
        <begin position="111"/>
        <end position="132"/>
    </location>
</feature>
<keyword evidence="8 13" id="KW-0812">Transmembrane</keyword>
<dbReference type="InterPro" id="IPR049874">
    <property type="entry name" value="ROK_cs"/>
</dbReference>
<feature type="domain" description="PTS EIIC type-1" evidence="15">
    <location>
        <begin position="106"/>
        <end position="463"/>
    </location>
</feature>
<feature type="transmembrane region" description="Helical" evidence="13">
    <location>
        <begin position="385"/>
        <end position="405"/>
    </location>
</feature>
<accession>A0A081QB77</accession>
<dbReference type="InterPro" id="IPR011055">
    <property type="entry name" value="Dup_hybrid_motif"/>
</dbReference>
<keyword evidence="10 13" id="KW-1133">Transmembrane helix</keyword>
<dbReference type="InterPro" id="IPR003352">
    <property type="entry name" value="PTS_EIIC"/>
</dbReference>
<dbReference type="InterPro" id="IPR043129">
    <property type="entry name" value="ATPase_NBD"/>
</dbReference>
<dbReference type="FunFam" id="3.30.420.40:FF:000136">
    <property type="entry name" value="Putative fructokinase"/>
    <property type="match status" value="1"/>
</dbReference>
<dbReference type="PROSITE" id="PS01035">
    <property type="entry name" value="PTS_EIIB_TYPE_1_CYS"/>
    <property type="match status" value="1"/>
</dbReference>
<dbReference type="EMBL" id="JPFW01000008">
    <property type="protein sequence ID" value="KEQ40200.1"/>
    <property type="molecule type" value="Genomic_DNA"/>
</dbReference>
<feature type="transmembrane region" description="Helical" evidence="13">
    <location>
        <begin position="244"/>
        <end position="269"/>
    </location>
</feature>
<organism evidence="16 17">
    <name type="scientific">Streptococcus mitis</name>
    <dbReference type="NCBI Taxonomy" id="28037"/>
    <lineage>
        <taxon>Bacteria</taxon>
        <taxon>Bacillati</taxon>
        <taxon>Bacillota</taxon>
        <taxon>Bacilli</taxon>
        <taxon>Lactobacillales</taxon>
        <taxon>Streptococcaceae</taxon>
        <taxon>Streptococcus</taxon>
        <taxon>Streptococcus mitis group</taxon>
    </lineage>
</organism>
<keyword evidence="6 16" id="KW-0808">Transferase</keyword>
<dbReference type="FunFam" id="3.30.1360.60:FF:000001">
    <property type="entry name" value="PTS system glucose-specific IIBC component PtsG"/>
    <property type="match status" value="1"/>
</dbReference>
<evidence type="ECO:0000313" key="17">
    <source>
        <dbReference type="Proteomes" id="UP000028030"/>
    </source>
</evidence>
<feature type="transmembrane region" description="Helical" evidence="13">
    <location>
        <begin position="208"/>
        <end position="232"/>
    </location>
</feature>
<evidence type="ECO:0000256" key="4">
    <source>
        <dbReference type="ARBA" id="ARBA00022475"/>
    </source>
</evidence>
<dbReference type="InterPro" id="IPR036878">
    <property type="entry name" value="Glu_permease_IIB"/>
</dbReference>
<dbReference type="GO" id="GO:0008982">
    <property type="term" value="F:protein-N(PI)-phosphohistidine-sugar phosphotransferase activity"/>
    <property type="evidence" value="ECO:0007669"/>
    <property type="project" value="InterPro"/>
</dbReference>
<feature type="domain" description="PTS EIIB type-1" evidence="14">
    <location>
        <begin position="4"/>
        <end position="87"/>
    </location>
</feature>
<dbReference type="Gene3D" id="3.30.1360.60">
    <property type="entry name" value="Glucose permease domain IIB"/>
    <property type="match status" value="1"/>
</dbReference>
<dbReference type="Pfam" id="PF00480">
    <property type="entry name" value="ROK"/>
    <property type="match status" value="1"/>
</dbReference>
<keyword evidence="7" id="KW-0598">Phosphotransferase system</keyword>
<evidence type="ECO:0000256" key="8">
    <source>
        <dbReference type="ARBA" id="ARBA00022692"/>
    </source>
</evidence>
<keyword evidence="3" id="KW-0813">Transport</keyword>
<evidence type="ECO:0000313" key="16">
    <source>
        <dbReference type="EMBL" id="KEQ40200.1"/>
    </source>
</evidence>
<dbReference type="GO" id="GO:0005886">
    <property type="term" value="C:plasma membrane"/>
    <property type="evidence" value="ECO:0007669"/>
    <property type="project" value="UniProtKB-SubCell"/>
</dbReference>
<dbReference type="PANTHER" id="PTHR30175">
    <property type="entry name" value="PHOSPHOTRANSFERASE SYSTEM TRANSPORT PROTEIN"/>
    <property type="match status" value="1"/>
</dbReference>
<dbReference type="InterPro" id="IPR001996">
    <property type="entry name" value="PTS_IIB_1"/>
</dbReference>
<dbReference type="EC" id="2.7.1.69" evidence="16"/>
<feature type="transmembrane region" description="Helical" evidence="13">
    <location>
        <begin position="357"/>
        <end position="379"/>
    </location>
</feature>
<comment type="similarity">
    <text evidence="2">Belongs to the ROK (NagC/XylR) family.</text>
</comment>
<evidence type="ECO:0000256" key="9">
    <source>
        <dbReference type="ARBA" id="ARBA00022777"/>
    </source>
</evidence>
<feature type="transmembrane region" description="Helical" evidence="13">
    <location>
        <begin position="275"/>
        <end position="294"/>
    </location>
</feature>
<dbReference type="InterPro" id="IPR013013">
    <property type="entry name" value="PTS_EIIC_1"/>
</dbReference>
<dbReference type="Pfam" id="PF00367">
    <property type="entry name" value="PTS_EIIB"/>
    <property type="match status" value="1"/>
</dbReference>
<dbReference type="InterPro" id="IPR010973">
    <property type="entry name" value="PTS_IIBC_sucr"/>
</dbReference>
<dbReference type="PATRIC" id="fig|28037.97.peg.1395"/>
<evidence type="ECO:0000256" key="10">
    <source>
        <dbReference type="ARBA" id="ARBA00022989"/>
    </source>
</evidence>
<gene>
    <name evidence="16" type="ORF">SK642_1458</name>
</gene>
<dbReference type="SUPFAM" id="SSF55604">
    <property type="entry name" value="Glucose permease domain IIB"/>
    <property type="match status" value="1"/>
</dbReference>
<keyword evidence="4" id="KW-1003">Cell membrane</keyword>
<feature type="transmembrane region" description="Helical" evidence="13">
    <location>
        <begin position="426"/>
        <end position="447"/>
    </location>
</feature>
<dbReference type="GO" id="GO:0090589">
    <property type="term" value="F:protein-phosphocysteine-trehalose phosphotransferase system transporter activity"/>
    <property type="evidence" value="ECO:0007669"/>
    <property type="project" value="TreeGrafter"/>
</dbReference>
<dbReference type="PROSITE" id="PS01125">
    <property type="entry name" value="ROK"/>
    <property type="match status" value="1"/>
</dbReference>
<keyword evidence="11 13" id="KW-0472">Membrane</keyword>
<feature type="active site" description="Phosphocysteine intermediate; for EIIB activity" evidence="12">
    <location>
        <position position="26"/>
    </location>
</feature>
<keyword evidence="9" id="KW-0418">Kinase</keyword>
<dbReference type="InterPro" id="IPR050558">
    <property type="entry name" value="PTS_Sugar-Specific_Components"/>
</dbReference>
<evidence type="ECO:0000256" key="5">
    <source>
        <dbReference type="ARBA" id="ARBA00022597"/>
    </source>
</evidence>
<dbReference type="GO" id="GO:0016301">
    <property type="term" value="F:kinase activity"/>
    <property type="evidence" value="ECO:0007669"/>
    <property type="project" value="UniProtKB-KW"/>
</dbReference>
<dbReference type="GO" id="GO:0009401">
    <property type="term" value="P:phosphoenolpyruvate-dependent sugar phosphotransferase system"/>
    <property type="evidence" value="ECO:0007669"/>
    <property type="project" value="UniProtKB-KW"/>
</dbReference>
<dbReference type="NCBIfam" id="TIGR00826">
    <property type="entry name" value="EIIB_glc"/>
    <property type="match status" value="1"/>
</dbReference>
<evidence type="ECO:0000256" key="6">
    <source>
        <dbReference type="ARBA" id="ARBA00022679"/>
    </source>
</evidence>
<dbReference type="InterPro" id="IPR018113">
    <property type="entry name" value="PTrfase_EIIB_Cys"/>
</dbReference>
<dbReference type="SUPFAM" id="SSF53067">
    <property type="entry name" value="Actin-like ATPase domain"/>
    <property type="match status" value="1"/>
</dbReference>
<dbReference type="CDD" id="cd00212">
    <property type="entry name" value="PTS_IIB_glc"/>
    <property type="match status" value="1"/>
</dbReference>
<name>A0A081QB77_STRMT</name>
<feature type="transmembrane region" description="Helical" evidence="13">
    <location>
        <begin position="144"/>
        <end position="164"/>
    </location>
</feature>
<protein>
    <submittedName>
        <fullName evidence="16">PTS system, sucrose-specific IIBC component</fullName>
        <ecNumber evidence="16">2.7.1.69</ecNumber>
    </submittedName>
</protein>
<dbReference type="Gene3D" id="3.30.420.40">
    <property type="match status" value="1"/>
</dbReference>
<evidence type="ECO:0000256" key="2">
    <source>
        <dbReference type="ARBA" id="ARBA00006479"/>
    </source>
</evidence>
<keyword evidence="5" id="KW-0762">Sugar transport</keyword>
<dbReference type="NCBIfam" id="TIGR01996">
    <property type="entry name" value="PTS-II-BC-sucr"/>
    <property type="match status" value="1"/>
</dbReference>
<dbReference type="OrthoDB" id="9769191at2"/>
<evidence type="ECO:0000259" key="15">
    <source>
        <dbReference type="PROSITE" id="PS51103"/>
    </source>
</evidence>
<evidence type="ECO:0000256" key="7">
    <source>
        <dbReference type="ARBA" id="ARBA00022683"/>
    </source>
</evidence>
<dbReference type="SUPFAM" id="SSF51261">
    <property type="entry name" value="Duplicated hybrid motif"/>
    <property type="match status" value="1"/>
</dbReference>
<evidence type="ECO:0000256" key="12">
    <source>
        <dbReference type="PROSITE-ProRule" id="PRU00421"/>
    </source>
</evidence>
<dbReference type="Pfam" id="PF02378">
    <property type="entry name" value="PTS_EIIC"/>
    <property type="match status" value="1"/>
</dbReference>
<evidence type="ECO:0000256" key="1">
    <source>
        <dbReference type="ARBA" id="ARBA00004651"/>
    </source>
</evidence>
<feature type="transmembrane region" description="Helical" evidence="13">
    <location>
        <begin position="176"/>
        <end position="196"/>
    </location>
</feature>
<comment type="caution">
    <text evidence="16">The sequence shown here is derived from an EMBL/GenBank/DDBJ whole genome shotgun (WGS) entry which is preliminary data.</text>
</comment>
<evidence type="ECO:0000256" key="3">
    <source>
        <dbReference type="ARBA" id="ARBA00022448"/>
    </source>
</evidence>
<dbReference type="InterPro" id="IPR000600">
    <property type="entry name" value="ROK"/>
</dbReference>
<evidence type="ECO:0000259" key="14">
    <source>
        <dbReference type="PROSITE" id="PS51098"/>
    </source>
</evidence>
<dbReference type="PROSITE" id="PS51098">
    <property type="entry name" value="PTS_EIIB_TYPE_1"/>
    <property type="match status" value="1"/>
</dbReference>
<reference evidence="16 17" key="1">
    <citation type="submission" date="2014-05" db="EMBL/GenBank/DDBJ databases">
        <authorList>
            <person name="Daugherty S.C."/>
            <person name="Tallon L.J."/>
            <person name="Sadzewicz L."/>
            <person name="Kilian M."/>
            <person name="Tettelin H."/>
        </authorList>
    </citation>
    <scope>NUCLEOTIDE SEQUENCE [LARGE SCALE GENOMIC DNA]</scope>
    <source>
        <strain evidence="16 17">SK642</strain>
    </source>
</reference>
<sequence>MNNQEIAKKIIDALGGRENVNSVAHCATRLRVMVKDEGKINKEVIENLEKVQGAFFNSGQYQIIFGTGTVNKMYDEVVALGLPTSSKDDMKAEAAKQGNWFQRAIRTFGDVFVPIIPVIVATGLFMGVRGLFNALEMPLPGDFATYTQILTDTAFIILPGLVVWSTFRVFGGNPAVGIVLGMMLVSGSLPNAWVVASGGEVTAMNFFGFIPVVGLQGSVLPAFIIGVVGAKFEKAVRKVVPDVIDLLVTPFVTLLVMSILGLFVIGPVFHIVENYILIGTKAILGLPLGLGGFLIGGVHQLIVVSGVHHIFNLLEVQLLAADHANPFNAIITAAMTAQGAATVAVGVKTKNPKLKTLAFPAALSAFLGITEPAIFGVNLRFRKPFFLSLIAGAIGGGLASILGLAGNGSGITIIPGTMLYVGNGQLAQYLLMVAVSFALGFALTYMFGYEDEKEVATEVETERLVQEETTGNIPAALQNETLVTPIVGDVVALADVNDPVFSSGAMGQGIGAGVIQRGEFIGGVGHPEMGHYYVARHPMDIEKEFNGVCPFHKGCLEGYAAGPSLEARTGVRGENIELNNPVWDVQAYYIAQAAVNATVTFRPDVIVFGGGVMAQQHMLDRVREKFTSLLNGYLPVPDVRDYIVTPAVAGNGSATLGNFVLAKEVSK</sequence>
<feature type="transmembrane region" description="Helical" evidence="13">
    <location>
        <begin position="327"/>
        <end position="345"/>
    </location>
</feature>
<dbReference type="GO" id="GO:0015771">
    <property type="term" value="P:trehalose transport"/>
    <property type="evidence" value="ECO:0007669"/>
    <property type="project" value="TreeGrafter"/>
</dbReference>